<feature type="transmembrane region" description="Helical" evidence="1">
    <location>
        <begin position="6"/>
        <end position="27"/>
    </location>
</feature>
<organism evidence="2">
    <name type="scientific">Siphoviridae sp. ctWuM9</name>
    <dbReference type="NCBI Taxonomy" id="2826364"/>
    <lineage>
        <taxon>Viruses</taxon>
        <taxon>Duplodnaviria</taxon>
        <taxon>Heunggongvirae</taxon>
        <taxon>Uroviricota</taxon>
        <taxon>Caudoviricetes</taxon>
    </lineage>
</organism>
<accession>A0A8S5MF02</accession>
<keyword evidence="1" id="KW-0472">Membrane</keyword>
<dbReference type="EMBL" id="BK014888">
    <property type="protein sequence ID" value="DAD80788.1"/>
    <property type="molecule type" value="Genomic_DNA"/>
</dbReference>
<sequence>MEQQHLIDMAVTVVCAVMASSGFWTWFNNRNSHSEEKEKMAAAQSEMLVGLAHDRIVTKGMRYIDRGYITKEEYENMETYLFKPYKKLGGNGSAQKIMEEINKLPIKSR</sequence>
<reference evidence="2" key="1">
    <citation type="journal article" date="2021" name="Proc. Natl. Acad. Sci. U.S.A.">
        <title>A Catalog of Tens of Thousands of Viruses from Human Metagenomes Reveals Hidden Associations with Chronic Diseases.</title>
        <authorList>
            <person name="Tisza M.J."/>
            <person name="Buck C.B."/>
        </authorList>
    </citation>
    <scope>NUCLEOTIDE SEQUENCE</scope>
    <source>
        <strain evidence="2">CtWuM9</strain>
    </source>
</reference>
<name>A0A8S5MF02_9CAUD</name>
<protein>
    <submittedName>
        <fullName evidence="2">Holin protein</fullName>
    </submittedName>
</protein>
<evidence type="ECO:0000313" key="2">
    <source>
        <dbReference type="EMBL" id="DAD80788.1"/>
    </source>
</evidence>
<evidence type="ECO:0000256" key="1">
    <source>
        <dbReference type="SAM" id="Phobius"/>
    </source>
</evidence>
<keyword evidence="1" id="KW-0812">Transmembrane</keyword>
<keyword evidence="1" id="KW-1133">Transmembrane helix</keyword>
<proteinExistence type="predicted"/>